<dbReference type="EMBL" id="FQZN01000006">
    <property type="protein sequence ID" value="SHI71191.1"/>
    <property type="molecule type" value="Genomic_DNA"/>
</dbReference>
<protein>
    <submittedName>
        <fullName evidence="2">Glycosyl transferase family 2</fullName>
    </submittedName>
</protein>
<accession>A0A1M6DDR6</accession>
<evidence type="ECO:0000313" key="3">
    <source>
        <dbReference type="Proteomes" id="UP000184192"/>
    </source>
</evidence>
<keyword evidence="2" id="KW-0808">Transferase</keyword>
<dbReference type="Pfam" id="PF00535">
    <property type="entry name" value="Glycos_transf_2"/>
    <property type="match status" value="1"/>
</dbReference>
<feature type="domain" description="Glycosyltransferase 2-like" evidence="1">
    <location>
        <begin position="4"/>
        <end position="120"/>
    </location>
</feature>
<reference evidence="3" key="1">
    <citation type="submission" date="2016-11" db="EMBL/GenBank/DDBJ databases">
        <authorList>
            <person name="Varghese N."/>
            <person name="Submissions S."/>
        </authorList>
    </citation>
    <scope>NUCLEOTIDE SEQUENCE [LARGE SCALE GENOMIC DNA]</scope>
    <source>
        <strain evidence="3">DSM 26884</strain>
    </source>
</reference>
<dbReference type="InterPro" id="IPR001173">
    <property type="entry name" value="Glyco_trans_2-like"/>
</dbReference>
<proteinExistence type="predicted"/>
<organism evidence="2 3">
    <name type="scientific">Bacteroides stercorirosoris</name>
    <dbReference type="NCBI Taxonomy" id="871324"/>
    <lineage>
        <taxon>Bacteria</taxon>
        <taxon>Pseudomonadati</taxon>
        <taxon>Bacteroidota</taxon>
        <taxon>Bacteroidia</taxon>
        <taxon>Bacteroidales</taxon>
        <taxon>Bacteroidaceae</taxon>
        <taxon>Bacteroides</taxon>
    </lineage>
</organism>
<dbReference type="AlphaFoldDB" id="A0A1M6DDR6"/>
<evidence type="ECO:0000313" key="2">
    <source>
        <dbReference type="EMBL" id="SHI71191.1"/>
    </source>
</evidence>
<sequence length="270" mass="31208">MKLSIITINYNNAIGLKKTIESIVEQTYHEFEYIVIDGGSNDDSKKVILENQNNISDWCSEKDAGIYNAMNKGILKATGEYLLFLNSGDYLHDTTVLEEIVTTLSGEDIIYGDLLYIENGVKKDTCVYPSVLDLDYFLEYSLGHPASFIKKSLFQNSLYSETLKIVSDWEFFLKKIVLESVSYKHIDRVIADFDMGGISSQSIDLCNEEREWVMHKYFPGMLYDTLQSAAKMRKQPLYKLFCEISATHRFQYRIKPIINFLFRLNQCFSK</sequence>
<keyword evidence="3" id="KW-1185">Reference proteome</keyword>
<dbReference type="Gene3D" id="3.90.550.10">
    <property type="entry name" value="Spore Coat Polysaccharide Biosynthesis Protein SpsA, Chain A"/>
    <property type="match status" value="1"/>
</dbReference>
<dbReference type="RefSeq" id="WP_025833386.1">
    <property type="nucleotide sequence ID" value="NZ_FQZN01000006.1"/>
</dbReference>
<dbReference type="PANTHER" id="PTHR22916:SF67">
    <property type="entry name" value="COLANIC ACID BIOSYNTHESIS GLYCOSYL TRANSFERASE WCAE-RELATED"/>
    <property type="match status" value="1"/>
</dbReference>
<dbReference type="GO" id="GO:0016758">
    <property type="term" value="F:hexosyltransferase activity"/>
    <property type="evidence" value="ECO:0007669"/>
    <property type="project" value="UniProtKB-ARBA"/>
</dbReference>
<dbReference type="CDD" id="cd06433">
    <property type="entry name" value="GT_2_WfgS_like"/>
    <property type="match status" value="1"/>
</dbReference>
<dbReference type="SUPFAM" id="SSF53448">
    <property type="entry name" value="Nucleotide-diphospho-sugar transferases"/>
    <property type="match status" value="1"/>
</dbReference>
<dbReference type="GeneID" id="92711482"/>
<dbReference type="PANTHER" id="PTHR22916">
    <property type="entry name" value="GLYCOSYLTRANSFERASE"/>
    <property type="match status" value="1"/>
</dbReference>
<dbReference type="InterPro" id="IPR029044">
    <property type="entry name" value="Nucleotide-diphossugar_trans"/>
</dbReference>
<name>A0A1M6DDR6_9BACE</name>
<evidence type="ECO:0000259" key="1">
    <source>
        <dbReference type="Pfam" id="PF00535"/>
    </source>
</evidence>
<dbReference type="Proteomes" id="UP000184192">
    <property type="component" value="Unassembled WGS sequence"/>
</dbReference>
<gene>
    <name evidence="2" type="ORF">SAMN05444350_10691</name>
</gene>